<dbReference type="InterPro" id="IPR003594">
    <property type="entry name" value="HATPase_dom"/>
</dbReference>
<dbReference type="Gene3D" id="3.30.450.40">
    <property type="match status" value="1"/>
</dbReference>
<dbReference type="EMBL" id="FWWU01000009">
    <property type="protein sequence ID" value="SMB92592.1"/>
    <property type="molecule type" value="Genomic_DNA"/>
</dbReference>
<keyword evidence="4" id="KW-1133">Transmembrane helix</keyword>
<dbReference type="SUPFAM" id="SSF55781">
    <property type="entry name" value="GAF domain-like"/>
    <property type="match status" value="1"/>
</dbReference>
<dbReference type="Gene3D" id="1.20.5.1930">
    <property type="match status" value="1"/>
</dbReference>
<dbReference type="InterPro" id="IPR003018">
    <property type="entry name" value="GAF"/>
</dbReference>
<evidence type="ECO:0000259" key="5">
    <source>
        <dbReference type="PROSITE" id="PS50109"/>
    </source>
</evidence>
<evidence type="ECO:0000313" key="7">
    <source>
        <dbReference type="Proteomes" id="UP000192582"/>
    </source>
</evidence>
<dbReference type="InterPro" id="IPR050482">
    <property type="entry name" value="Sensor_HK_TwoCompSys"/>
</dbReference>
<protein>
    <submittedName>
        <fullName evidence="6">GAF domain-containing protein</fullName>
    </submittedName>
</protein>
<feature type="transmembrane region" description="Helical" evidence="4">
    <location>
        <begin position="119"/>
        <end position="148"/>
    </location>
</feature>
<dbReference type="OrthoDB" id="9795828at2"/>
<reference evidence="6 7" key="1">
    <citation type="submission" date="2017-04" db="EMBL/GenBank/DDBJ databases">
        <authorList>
            <person name="Afonso C.L."/>
            <person name="Miller P.J."/>
            <person name="Scott M.A."/>
            <person name="Spackman E."/>
            <person name="Goraichik I."/>
            <person name="Dimitrov K.M."/>
            <person name="Suarez D.L."/>
            <person name="Swayne D.E."/>
        </authorList>
    </citation>
    <scope>NUCLEOTIDE SEQUENCE [LARGE SCALE GENOMIC DNA]</scope>
    <source>
        <strain evidence="6 7">KR-140</strain>
    </source>
</reference>
<feature type="transmembrane region" description="Helical" evidence="4">
    <location>
        <begin position="168"/>
        <end position="189"/>
    </location>
</feature>
<feature type="transmembrane region" description="Helical" evidence="4">
    <location>
        <begin position="29"/>
        <end position="50"/>
    </location>
</feature>
<dbReference type="STRING" id="695939.SAMN00790413_01649"/>
<dbReference type="InterPro" id="IPR005467">
    <property type="entry name" value="His_kinase_dom"/>
</dbReference>
<dbReference type="Pfam" id="PF13796">
    <property type="entry name" value="Sensor"/>
    <property type="match status" value="1"/>
</dbReference>
<dbReference type="PROSITE" id="PS50109">
    <property type="entry name" value="HIS_KIN"/>
    <property type="match status" value="1"/>
</dbReference>
<name>A0A1W1VGV8_9DEIO</name>
<dbReference type="CDD" id="cd16917">
    <property type="entry name" value="HATPase_UhpB-NarQ-NarX-like"/>
    <property type="match status" value="1"/>
</dbReference>
<evidence type="ECO:0000313" key="6">
    <source>
        <dbReference type="EMBL" id="SMB92592.1"/>
    </source>
</evidence>
<keyword evidence="7" id="KW-1185">Reference proteome</keyword>
<sequence length="604" mass="64801">MTQTLPAPRPRRPGLLSDLLRPRTYAEGLYLLLSFPLGLAYFCALAVGLALGASLVIVWVGLPLLLLVLVGALAAANFERLLAARLLGVRLHRFPRPRPTDGWWPWAVQRLGDVGTWKALLYLLVKFPFGLASFTLVVVLLSLSFGLLSVPFFEGADALVFGHRTLSLPGLAALPVAGVGVLVFTAGVVRGLAHIWSRLAGALLADAEDGQQARREVRALSRSASIIAFAGSLEETLGTLIAQAQEATGAAAFAVWHLEPGGEGGPTWKLGAARGLPRGFTAGLRDVYQHAPPLGDALRFGQAHTLPDARRVWLGDERYAPVHTFLPLLTWEGVTSLPLVYRGVPVGRLDVFTPERGPSRRELEFLGALADQAAVAVENARLFARVQEQASLEERQRLARELHDSVSQALYGVTLGLRTARSWLDRDPARAAEPMEYALSLAEGGTAEMKALLFALRPESLEQEGLVAALGKQADVLSARYRLKVHTDLGSEPSAALSVKEALFRIAQEALHNTVKHAEASEVWLSLRQSGPSLVLSVKDDGLGFDPRASFPGHLGLHSMRERAQGVSGQLRLETAPGAGVGLTVTVPAGELALTRASLQGEQK</sequence>
<dbReference type="Pfam" id="PF02518">
    <property type="entry name" value="HATPase_c"/>
    <property type="match status" value="1"/>
</dbReference>
<feature type="domain" description="Histidine kinase" evidence="5">
    <location>
        <begin position="397"/>
        <end position="591"/>
    </location>
</feature>
<dbReference type="SMART" id="SM00065">
    <property type="entry name" value="GAF"/>
    <property type="match status" value="1"/>
</dbReference>
<dbReference type="Proteomes" id="UP000192582">
    <property type="component" value="Unassembled WGS sequence"/>
</dbReference>
<dbReference type="AlphaFoldDB" id="A0A1W1VGV8"/>
<proteinExistence type="predicted"/>
<keyword evidence="4" id="KW-0472">Membrane</keyword>
<dbReference type="Pfam" id="PF13185">
    <property type="entry name" value="GAF_2"/>
    <property type="match status" value="1"/>
</dbReference>
<dbReference type="GO" id="GO:0016020">
    <property type="term" value="C:membrane"/>
    <property type="evidence" value="ECO:0007669"/>
    <property type="project" value="InterPro"/>
</dbReference>
<evidence type="ECO:0000256" key="2">
    <source>
        <dbReference type="ARBA" id="ARBA00022777"/>
    </source>
</evidence>
<dbReference type="PANTHER" id="PTHR24421:SF61">
    <property type="entry name" value="OXYGEN SENSOR HISTIDINE KINASE NREB"/>
    <property type="match status" value="1"/>
</dbReference>
<dbReference type="Gene3D" id="3.30.565.10">
    <property type="entry name" value="Histidine kinase-like ATPase, C-terminal domain"/>
    <property type="match status" value="1"/>
</dbReference>
<evidence type="ECO:0000256" key="3">
    <source>
        <dbReference type="ARBA" id="ARBA00023012"/>
    </source>
</evidence>
<dbReference type="InterPro" id="IPR029016">
    <property type="entry name" value="GAF-like_dom_sf"/>
</dbReference>
<keyword evidence="4" id="KW-0812">Transmembrane</keyword>
<dbReference type="SMART" id="SM00387">
    <property type="entry name" value="HATPase_c"/>
    <property type="match status" value="1"/>
</dbReference>
<keyword evidence="2" id="KW-0418">Kinase</keyword>
<keyword evidence="3" id="KW-0902">Two-component regulatory system</keyword>
<dbReference type="Pfam" id="PF07730">
    <property type="entry name" value="HisKA_3"/>
    <property type="match status" value="1"/>
</dbReference>
<evidence type="ECO:0000256" key="1">
    <source>
        <dbReference type="ARBA" id="ARBA00022679"/>
    </source>
</evidence>
<dbReference type="InterPro" id="IPR036890">
    <property type="entry name" value="HATPase_C_sf"/>
</dbReference>
<dbReference type="PANTHER" id="PTHR24421">
    <property type="entry name" value="NITRATE/NITRITE SENSOR PROTEIN NARX-RELATED"/>
    <property type="match status" value="1"/>
</dbReference>
<dbReference type="InterPro" id="IPR025828">
    <property type="entry name" value="Put_sensor_dom"/>
</dbReference>
<dbReference type="GO" id="GO:0046983">
    <property type="term" value="F:protein dimerization activity"/>
    <property type="evidence" value="ECO:0007669"/>
    <property type="project" value="InterPro"/>
</dbReference>
<gene>
    <name evidence="6" type="ORF">SAMN00790413_01649</name>
</gene>
<keyword evidence="1" id="KW-0808">Transferase</keyword>
<organism evidence="6 7">
    <name type="scientific">Deinococcus hopiensis KR-140</name>
    <dbReference type="NCBI Taxonomy" id="695939"/>
    <lineage>
        <taxon>Bacteria</taxon>
        <taxon>Thermotogati</taxon>
        <taxon>Deinococcota</taxon>
        <taxon>Deinococci</taxon>
        <taxon>Deinococcales</taxon>
        <taxon>Deinococcaceae</taxon>
        <taxon>Deinococcus</taxon>
    </lineage>
</organism>
<dbReference type="RefSeq" id="WP_084049075.1">
    <property type="nucleotide sequence ID" value="NZ_FWWU01000009.1"/>
</dbReference>
<accession>A0A1W1VGV8</accession>
<evidence type="ECO:0000256" key="4">
    <source>
        <dbReference type="SAM" id="Phobius"/>
    </source>
</evidence>
<dbReference type="GO" id="GO:0000155">
    <property type="term" value="F:phosphorelay sensor kinase activity"/>
    <property type="evidence" value="ECO:0007669"/>
    <property type="project" value="InterPro"/>
</dbReference>
<feature type="transmembrane region" description="Helical" evidence="4">
    <location>
        <begin position="56"/>
        <end position="76"/>
    </location>
</feature>
<dbReference type="InterPro" id="IPR011712">
    <property type="entry name" value="Sig_transdc_His_kin_sub3_dim/P"/>
</dbReference>
<dbReference type="SUPFAM" id="SSF55874">
    <property type="entry name" value="ATPase domain of HSP90 chaperone/DNA topoisomerase II/histidine kinase"/>
    <property type="match status" value="1"/>
</dbReference>